<dbReference type="GeneID" id="28894011"/>
<sequence>MRITVSEEFHFLFLLISYGISSSTYIRGFKMLSGPWPCYMQFIPQTSQRSDAHIKTQMIQTSPNVDNSWLNGMRSLAAR</sequence>
<dbReference type="RefSeq" id="XP_018191894.1">
    <property type="nucleotide sequence ID" value="XM_018328874.1"/>
</dbReference>
<reference evidence="1 2" key="1">
    <citation type="journal article" date="2016" name="Fungal Biol.">
        <title>The genome of Xylona heveae provides a window into fungal endophytism.</title>
        <authorList>
            <person name="Gazis R."/>
            <person name="Kuo A."/>
            <person name="Riley R."/>
            <person name="LaButti K."/>
            <person name="Lipzen A."/>
            <person name="Lin J."/>
            <person name="Amirebrahimi M."/>
            <person name="Hesse C.N."/>
            <person name="Spatafora J.W."/>
            <person name="Henrissat B."/>
            <person name="Hainaut M."/>
            <person name="Grigoriev I.V."/>
            <person name="Hibbett D.S."/>
        </authorList>
    </citation>
    <scope>NUCLEOTIDE SEQUENCE [LARGE SCALE GENOMIC DNA]</scope>
    <source>
        <strain evidence="1 2">TC161</strain>
    </source>
</reference>
<proteinExistence type="predicted"/>
<dbReference type="EMBL" id="KV407454">
    <property type="protein sequence ID" value="KZF26339.1"/>
    <property type="molecule type" value="Genomic_DNA"/>
</dbReference>
<keyword evidence="2" id="KW-1185">Reference proteome</keyword>
<evidence type="ECO:0000313" key="2">
    <source>
        <dbReference type="Proteomes" id="UP000076632"/>
    </source>
</evidence>
<gene>
    <name evidence="1" type="ORF">L228DRAFT_10358</name>
</gene>
<accession>A0A165JK93</accession>
<organism evidence="1 2">
    <name type="scientific">Xylona heveae (strain CBS 132557 / TC161)</name>
    <dbReference type="NCBI Taxonomy" id="1328760"/>
    <lineage>
        <taxon>Eukaryota</taxon>
        <taxon>Fungi</taxon>
        <taxon>Dikarya</taxon>
        <taxon>Ascomycota</taxon>
        <taxon>Pezizomycotina</taxon>
        <taxon>Xylonomycetes</taxon>
        <taxon>Xylonales</taxon>
        <taxon>Xylonaceae</taxon>
        <taxon>Xylona</taxon>
    </lineage>
</organism>
<name>A0A165JK93_XYLHT</name>
<evidence type="ECO:0000313" key="1">
    <source>
        <dbReference type="EMBL" id="KZF26339.1"/>
    </source>
</evidence>
<dbReference type="AlphaFoldDB" id="A0A165JK93"/>
<dbReference type="Proteomes" id="UP000076632">
    <property type="component" value="Unassembled WGS sequence"/>
</dbReference>
<protein>
    <submittedName>
        <fullName evidence="1">Uncharacterized protein</fullName>
    </submittedName>
</protein>
<dbReference type="InParanoid" id="A0A165JK93"/>